<dbReference type="RefSeq" id="WP_194119000.1">
    <property type="nucleotide sequence ID" value="NZ_JACYGY010000001.1"/>
</dbReference>
<protein>
    <submittedName>
        <fullName evidence="2">Uncharacterized protein</fullName>
    </submittedName>
</protein>
<evidence type="ECO:0000313" key="2">
    <source>
        <dbReference type="EMBL" id="MBE9460688.1"/>
    </source>
</evidence>
<keyword evidence="3" id="KW-1185">Reference proteome</keyword>
<evidence type="ECO:0000256" key="1">
    <source>
        <dbReference type="SAM" id="SignalP"/>
    </source>
</evidence>
<dbReference type="Proteomes" id="UP000634134">
    <property type="component" value="Unassembled WGS sequence"/>
</dbReference>
<feature type="chain" id="PRO_5045951499" evidence="1">
    <location>
        <begin position="25"/>
        <end position="229"/>
    </location>
</feature>
<gene>
    <name evidence="2" type="ORF">IEE83_02230</name>
</gene>
<accession>A0ABR9W5G0</accession>
<proteinExistence type="predicted"/>
<comment type="caution">
    <text evidence="2">The sequence shown here is derived from an EMBL/GenBank/DDBJ whole genome shotgun (WGS) entry which is preliminary data.</text>
</comment>
<organism evidence="2 3">
    <name type="scientific">Dyadobacter subterraneus</name>
    <dbReference type="NCBI Taxonomy" id="2773304"/>
    <lineage>
        <taxon>Bacteria</taxon>
        <taxon>Pseudomonadati</taxon>
        <taxon>Bacteroidota</taxon>
        <taxon>Cytophagia</taxon>
        <taxon>Cytophagales</taxon>
        <taxon>Spirosomataceae</taxon>
        <taxon>Dyadobacter</taxon>
    </lineage>
</organism>
<sequence>MKKIITSLCLSFMFIFAAFSESKANTYYVLDGQEFNLLPQIGTSVFTQILWTVDGVALAPITDNIGKFTQTFHLGTGAAEKLLPVEHIIKLGVLSDALGCVSDVLTHTVVVLPKVTLSISTPAETFCEGLVTGTLTVSADVDLNLLKTKYNVTLTPFGWTGGSTGNTLAITQAGTYTVGADYFVLPSGSQIAGALIPTATKIIGAGAVASATKVIKTVAKPITPDLTFN</sequence>
<name>A0ABR9W5G0_9BACT</name>
<dbReference type="EMBL" id="JACYGY010000001">
    <property type="protein sequence ID" value="MBE9460688.1"/>
    <property type="molecule type" value="Genomic_DNA"/>
</dbReference>
<feature type="signal peptide" evidence="1">
    <location>
        <begin position="1"/>
        <end position="24"/>
    </location>
</feature>
<reference evidence="3" key="1">
    <citation type="submission" date="2023-07" db="EMBL/GenBank/DDBJ databases">
        <title>Dyadobacter sp. nov 'subterranea' isolated from contaminted grondwater.</title>
        <authorList>
            <person name="Szabo I."/>
            <person name="Al-Omari J."/>
            <person name="Szerdahelyi S.G."/>
            <person name="Rado J."/>
        </authorList>
    </citation>
    <scope>NUCLEOTIDE SEQUENCE [LARGE SCALE GENOMIC DNA]</scope>
    <source>
        <strain evidence="3">UP-52</strain>
    </source>
</reference>
<evidence type="ECO:0000313" key="3">
    <source>
        <dbReference type="Proteomes" id="UP000634134"/>
    </source>
</evidence>
<keyword evidence="1" id="KW-0732">Signal</keyword>